<comment type="caution">
    <text evidence="2">The sequence shown here is derived from an EMBL/GenBank/DDBJ whole genome shotgun (WGS) entry which is preliminary data.</text>
</comment>
<dbReference type="Pfam" id="PF11209">
    <property type="entry name" value="LmeA"/>
    <property type="match status" value="1"/>
</dbReference>
<protein>
    <recommendedName>
        <fullName evidence="4">DUF2993 domain-containing protein</fullName>
    </recommendedName>
</protein>
<evidence type="ECO:0000313" key="2">
    <source>
        <dbReference type="EMBL" id="GAA1698560.1"/>
    </source>
</evidence>
<feature type="transmembrane region" description="Helical" evidence="1">
    <location>
        <begin position="26"/>
        <end position="44"/>
    </location>
</feature>
<organism evidence="2 3">
    <name type="scientific">Fodinicola feengrottensis</name>
    <dbReference type="NCBI Taxonomy" id="435914"/>
    <lineage>
        <taxon>Bacteria</taxon>
        <taxon>Bacillati</taxon>
        <taxon>Actinomycetota</taxon>
        <taxon>Actinomycetes</taxon>
        <taxon>Mycobacteriales</taxon>
        <taxon>Fodinicola</taxon>
    </lineage>
</organism>
<gene>
    <name evidence="2" type="ORF">GCM10009765_54970</name>
</gene>
<name>A0ABN2I4M2_9ACTN</name>
<dbReference type="EMBL" id="BAAANY010000021">
    <property type="protein sequence ID" value="GAA1698560.1"/>
    <property type="molecule type" value="Genomic_DNA"/>
</dbReference>
<keyword evidence="1" id="KW-0812">Transmembrane</keyword>
<keyword evidence="1" id="KW-0472">Membrane</keyword>
<accession>A0ABN2I4M2</accession>
<evidence type="ECO:0008006" key="4">
    <source>
        <dbReference type="Google" id="ProtNLM"/>
    </source>
</evidence>
<dbReference type="InterPro" id="IPR021373">
    <property type="entry name" value="DUF2993"/>
</dbReference>
<reference evidence="2 3" key="1">
    <citation type="journal article" date="2019" name="Int. J. Syst. Evol. Microbiol.">
        <title>The Global Catalogue of Microorganisms (GCM) 10K type strain sequencing project: providing services to taxonomists for standard genome sequencing and annotation.</title>
        <authorList>
            <consortium name="The Broad Institute Genomics Platform"/>
            <consortium name="The Broad Institute Genome Sequencing Center for Infectious Disease"/>
            <person name="Wu L."/>
            <person name="Ma J."/>
        </authorList>
    </citation>
    <scope>NUCLEOTIDE SEQUENCE [LARGE SCALE GENOMIC DNA]</scope>
    <source>
        <strain evidence="2 3">JCM 14718</strain>
    </source>
</reference>
<dbReference type="Proteomes" id="UP001500618">
    <property type="component" value="Unassembled WGS sequence"/>
</dbReference>
<keyword evidence="1" id="KW-1133">Transmembrane helix</keyword>
<sequence length="259" mass="26935">MSEGALSELFDVDVVRPRKRRRGRRWVIALLVILLILVVLLVVADRASASYAQDRLKTQLASTLAKDGGTVQSVQLEGFPFLNQVIGGHYTGLDAHIVDVPLSGLQLSSLTVTATDITWPLNDVVNQRLSAAIADRVDATAVLPLSRIAAPLAPRGVKLSAEGANIRISAPAEIAGLGGVVSGLATVGVTNGQLTISLSKLTIGGVPLPAAAGNALTGQLARFVKSPQLPYGLRLSSVKLVGQNLVIDAGARQVHLTAG</sequence>
<evidence type="ECO:0000256" key="1">
    <source>
        <dbReference type="SAM" id="Phobius"/>
    </source>
</evidence>
<keyword evidence="3" id="KW-1185">Reference proteome</keyword>
<proteinExistence type="predicted"/>
<evidence type="ECO:0000313" key="3">
    <source>
        <dbReference type="Proteomes" id="UP001500618"/>
    </source>
</evidence>